<name>A0ABQ9YE33_9EUKA</name>
<keyword evidence="2" id="KW-1185">Reference proteome</keyword>
<accession>A0ABQ9YE33</accession>
<reference evidence="1 2" key="1">
    <citation type="journal article" date="2022" name="bioRxiv">
        <title>Genomics of Preaxostyla Flagellates Illuminates Evolutionary Transitions and the Path Towards Mitochondrial Loss.</title>
        <authorList>
            <person name="Novak L.V.F."/>
            <person name="Treitli S.C."/>
            <person name="Pyrih J."/>
            <person name="Halakuc P."/>
            <person name="Pipaliya S.V."/>
            <person name="Vacek V."/>
            <person name="Brzon O."/>
            <person name="Soukal P."/>
            <person name="Eme L."/>
            <person name="Dacks J.B."/>
            <person name="Karnkowska A."/>
            <person name="Elias M."/>
            <person name="Hampl V."/>
        </authorList>
    </citation>
    <scope>NUCLEOTIDE SEQUENCE [LARGE SCALE GENOMIC DNA]</scope>
    <source>
        <strain evidence="1">NAU3</strain>
        <tissue evidence="1">Gut</tissue>
    </source>
</reference>
<dbReference type="Proteomes" id="UP001281761">
    <property type="component" value="Unassembled WGS sequence"/>
</dbReference>
<evidence type="ECO:0000313" key="2">
    <source>
        <dbReference type="Proteomes" id="UP001281761"/>
    </source>
</evidence>
<protein>
    <submittedName>
        <fullName evidence="1">Uncharacterized protein</fullName>
    </submittedName>
</protein>
<comment type="caution">
    <text evidence="1">The sequence shown here is derived from an EMBL/GenBank/DDBJ whole genome shotgun (WGS) entry which is preliminary data.</text>
</comment>
<organism evidence="1 2">
    <name type="scientific">Blattamonas nauphoetae</name>
    <dbReference type="NCBI Taxonomy" id="2049346"/>
    <lineage>
        <taxon>Eukaryota</taxon>
        <taxon>Metamonada</taxon>
        <taxon>Preaxostyla</taxon>
        <taxon>Oxymonadida</taxon>
        <taxon>Blattamonas</taxon>
    </lineage>
</organism>
<dbReference type="EMBL" id="JARBJD010000013">
    <property type="protein sequence ID" value="KAK2962041.1"/>
    <property type="molecule type" value="Genomic_DNA"/>
</dbReference>
<gene>
    <name evidence="1" type="ORF">BLNAU_3097</name>
</gene>
<evidence type="ECO:0000313" key="1">
    <source>
        <dbReference type="EMBL" id="KAK2962041.1"/>
    </source>
</evidence>
<sequence length="330" mass="37496">MDCLPFLNWNEDDKTKDHEKAVVFRSLVATVKFQPALDVSLEAKAAKFLKSVTPEDEESTDAFFDNLASISDDSHTNFVQSIVVLVSSPSQVLTTASMDMLSSLLVTCSAQVFLALVKADLFPQLIIALNPLSLSFTIDEDIISSLISTIANSFWIPTQGCLEDLEIKDHLEQQVVHETVLKQVLVPLEQYICHLCVHRYSISDDSLSCEFLSLLARLLHICPSYQPTMDFVLHMPVFLTIPSCLTFFENEYSIWGFPEIVIDSQREWNDTRGDGQQMWQTMHRMLRMEGIEDVMEEQLRNDKNRPTGRLIVVESMELNNLQGMNIPEQT</sequence>
<proteinExistence type="predicted"/>